<evidence type="ECO:0000313" key="2">
    <source>
        <dbReference type="Proteomes" id="UP000078559"/>
    </source>
</evidence>
<organism evidence="1 2">
    <name type="scientific">Cytospora mali</name>
    <name type="common">Apple Valsa canker fungus</name>
    <name type="synonym">Valsa mali</name>
    <dbReference type="NCBI Taxonomy" id="578113"/>
    <lineage>
        <taxon>Eukaryota</taxon>
        <taxon>Fungi</taxon>
        <taxon>Dikarya</taxon>
        <taxon>Ascomycota</taxon>
        <taxon>Pezizomycotina</taxon>
        <taxon>Sordariomycetes</taxon>
        <taxon>Sordariomycetidae</taxon>
        <taxon>Diaporthales</taxon>
        <taxon>Cytosporaceae</taxon>
        <taxon>Cytospora</taxon>
    </lineage>
</organism>
<gene>
    <name evidence="1" type="ORF">VM1G_00519</name>
</gene>
<dbReference type="EMBL" id="CM003098">
    <property type="protein sequence ID" value="KUI65009.1"/>
    <property type="molecule type" value="Genomic_DNA"/>
</dbReference>
<keyword evidence="2" id="KW-1185">Reference proteome</keyword>
<sequence>MFGVSSGSDILGLGILGFGCTPLRGHETALGALRLDKSGVGLGMLGVIEALGSFRVAGTRDTIALSGTQRARSVTPSGSHRTMARDRSVATTASANASSVVVAEATSSTTSWGGRTAATTASWHHVVGWEKSYRDRGRAGHQARESQVDG</sequence>
<reference evidence="1" key="1">
    <citation type="submission" date="2014-12" db="EMBL/GenBank/DDBJ databases">
        <title>Genome Sequence of Valsa Canker Pathogens Uncovers a Specific Adaption of Colonization on Woody Bark.</title>
        <authorList>
            <person name="Yin Z."/>
            <person name="Liu H."/>
            <person name="Gao X."/>
            <person name="Li Z."/>
            <person name="Song N."/>
            <person name="Ke X."/>
            <person name="Dai Q."/>
            <person name="Wu Y."/>
            <person name="Sun Y."/>
            <person name="Xu J.-R."/>
            <person name="Kang Z.K."/>
            <person name="Wang L."/>
            <person name="Huang L."/>
        </authorList>
    </citation>
    <scope>NUCLEOTIDE SEQUENCE [LARGE SCALE GENOMIC DNA]</scope>
    <source>
        <strain evidence="1">03-8</strain>
    </source>
</reference>
<protein>
    <submittedName>
        <fullName evidence="1">Uncharacterized protein</fullName>
    </submittedName>
</protein>
<name>A0A194VLH2_CYTMA</name>
<dbReference type="Proteomes" id="UP000078559">
    <property type="component" value="Chromosome 1"/>
</dbReference>
<proteinExistence type="predicted"/>
<evidence type="ECO:0000313" key="1">
    <source>
        <dbReference type="EMBL" id="KUI65009.1"/>
    </source>
</evidence>
<accession>A0A194VLH2</accession>
<dbReference type="AlphaFoldDB" id="A0A194VLH2"/>